<dbReference type="EC" id="2.7.13.3" evidence="3"/>
<evidence type="ECO:0000259" key="12">
    <source>
        <dbReference type="PROSITE" id="PS50885"/>
    </source>
</evidence>
<evidence type="ECO:0000256" key="9">
    <source>
        <dbReference type="ARBA" id="ARBA00023012"/>
    </source>
</evidence>
<dbReference type="CDD" id="cd00082">
    <property type="entry name" value="HisKA"/>
    <property type="match status" value="1"/>
</dbReference>
<dbReference type="Gene3D" id="3.30.565.10">
    <property type="entry name" value="Histidine kinase-like ATPase, C-terminal domain"/>
    <property type="match status" value="1"/>
</dbReference>
<dbReference type="InterPro" id="IPR003661">
    <property type="entry name" value="HisK_dim/P_dom"/>
</dbReference>
<feature type="domain" description="Histidine kinase" evidence="11">
    <location>
        <begin position="375"/>
        <end position="602"/>
    </location>
</feature>
<dbReference type="PRINTS" id="PR00344">
    <property type="entry name" value="BCTRLSENSOR"/>
</dbReference>
<keyword evidence="10" id="KW-0812">Transmembrane</keyword>
<dbReference type="SMART" id="SM00388">
    <property type="entry name" value="HisKA"/>
    <property type="match status" value="1"/>
</dbReference>
<dbReference type="PROSITE" id="PS50109">
    <property type="entry name" value="HIS_KIN"/>
    <property type="match status" value="1"/>
</dbReference>
<dbReference type="SUPFAM" id="SSF47384">
    <property type="entry name" value="Homodimeric domain of signal transducing histidine kinase"/>
    <property type="match status" value="1"/>
</dbReference>
<evidence type="ECO:0000256" key="4">
    <source>
        <dbReference type="ARBA" id="ARBA00022553"/>
    </source>
</evidence>
<dbReference type="Pfam" id="PF02518">
    <property type="entry name" value="HATPase_c"/>
    <property type="match status" value="1"/>
</dbReference>
<reference evidence="13" key="1">
    <citation type="submission" date="2019-01" db="EMBL/GenBank/DDBJ databases">
        <authorList>
            <consortium name="Genoscope - CEA"/>
            <person name="William W."/>
        </authorList>
    </citation>
    <scope>NUCLEOTIDE SEQUENCE</scope>
    <source>
        <strain evidence="13">CR-1</strain>
    </source>
</reference>
<feature type="domain" description="HAMP" evidence="12">
    <location>
        <begin position="293"/>
        <end position="345"/>
    </location>
</feature>
<dbReference type="InterPro" id="IPR036097">
    <property type="entry name" value="HisK_dim/P_sf"/>
</dbReference>
<dbReference type="InterPro" id="IPR003660">
    <property type="entry name" value="HAMP_dom"/>
</dbReference>
<evidence type="ECO:0000313" key="13">
    <source>
        <dbReference type="EMBL" id="VEN75067.1"/>
    </source>
</evidence>
<keyword evidence="5 13" id="KW-0808">Transferase</keyword>
<dbReference type="SUPFAM" id="SSF158472">
    <property type="entry name" value="HAMP domain-like"/>
    <property type="match status" value="1"/>
</dbReference>
<dbReference type="Pfam" id="PF00672">
    <property type="entry name" value="HAMP"/>
    <property type="match status" value="1"/>
</dbReference>
<dbReference type="PANTHER" id="PTHR43065">
    <property type="entry name" value="SENSOR HISTIDINE KINASE"/>
    <property type="match status" value="1"/>
</dbReference>
<comment type="subcellular location">
    <subcellularLocation>
        <location evidence="2">Membrane</location>
    </subcellularLocation>
</comment>
<comment type="catalytic activity">
    <reaction evidence="1">
        <text>ATP + protein L-histidine = ADP + protein N-phospho-L-histidine.</text>
        <dbReference type="EC" id="2.7.13.3"/>
    </reaction>
</comment>
<sequence>MSGNLSLGIKTACIFAATWMSAYGLIIAAQGHVFDIFKKDAAGYEEIIDEIQGSFHSAKDRARLFFMDGSPGDKEKAFQSIGECLEKINRLTHAQKNDGEIAQKLGAVKTDVSAWLSHFGAYTRRAFEKAGLESDIKQRLAGIKARLRDIPFESNRNALERATDAALKVFLSRKAGEVRWEESKKEMDLSQAAFASWARYARRTSLQERARQDLARFQAFREGVSDFHLKTLEQEKNRADMEEREKKISRAFLEIVKLDQLEKFLESANAILLKYMAAFFVLGMAFFMFAARKWLTAPIRRLEKSARQLAAGNLDSEIDTRRGDELGSLAKSMDAMRVRIRNHVRDMESKNEKMRRLTEKIHFSRLNAMEDMGAGVSHEINQPLTIIKLRTERLLHDLSRDCFVEEKEYEAFHRAMEKNIFQVSRVDEVIKKMSLLTRDDPDPRGAFDARKPLEWALSLFRERLKRNGIVLETDIKDGLPPVAATPRALRIVCLSLISNARFAVNEKAKAVPGHRKKITARLYRDENRRRPALEIADNGVGMSREARDRCLEPFFTTREVNEGMGMGLFIAYRVAKESGMKIEIESEANRGSVFRILMPAAKGA</sequence>
<keyword evidence="10" id="KW-0472">Membrane</keyword>
<dbReference type="Gene3D" id="6.10.340.10">
    <property type="match status" value="1"/>
</dbReference>
<name>A0A484HQC3_9BACT</name>
<evidence type="ECO:0000256" key="7">
    <source>
        <dbReference type="ARBA" id="ARBA00022777"/>
    </source>
</evidence>
<dbReference type="InterPro" id="IPR005467">
    <property type="entry name" value="His_kinase_dom"/>
</dbReference>
<organism evidence="13">
    <name type="scientific">uncultured Desulfobacteraceae bacterium</name>
    <dbReference type="NCBI Taxonomy" id="218296"/>
    <lineage>
        <taxon>Bacteria</taxon>
        <taxon>Pseudomonadati</taxon>
        <taxon>Thermodesulfobacteriota</taxon>
        <taxon>Desulfobacteria</taxon>
        <taxon>Desulfobacterales</taxon>
        <taxon>Desulfobacteraceae</taxon>
        <taxon>environmental samples</taxon>
    </lineage>
</organism>
<keyword evidence="10" id="KW-1133">Transmembrane helix</keyword>
<dbReference type="InterPro" id="IPR004358">
    <property type="entry name" value="Sig_transdc_His_kin-like_C"/>
</dbReference>
<dbReference type="GO" id="GO:0005524">
    <property type="term" value="F:ATP binding"/>
    <property type="evidence" value="ECO:0007669"/>
    <property type="project" value="UniProtKB-KW"/>
</dbReference>
<evidence type="ECO:0000256" key="2">
    <source>
        <dbReference type="ARBA" id="ARBA00004370"/>
    </source>
</evidence>
<gene>
    <name evidence="13" type="ORF">EPICR_60054</name>
</gene>
<dbReference type="AlphaFoldDB" id="A0A484HQC3"/>
<dbReference type="SMART" id="SM00304">
    <property type="entry name" value="HAMP"/>
    <property type="match status" value="1"/>
</dbReference>
<dbReference type="GO" id="GO:0000155">
    <property type="term" value="F:phosphorelay sensor kinase activity"/>
    <property type="evidence" value="ECO:0007669"/>
    <property type="project" value="InterPro"/>
</dbReference>
<keyword evidence="4" id="KW-0597">Phosphoprotein</keyword>
<dbReference type="EMBL" id="CAACVI010000049">
    <property type="protein sequence ID" value="VEN75067.1"/>
    <property type="molecule type" value="Genomic_DNA"/>
</dbReference>
<evidence type="ECO:0000256" key="6">
    <source>
        <dbReference type="ARBA" id="ARBA00022741"/>
    </source>
</evidence>
<dbReference type="GO" id="GO:0016020">
    <property type="term" value="C:membrane"/>
    <property type="evidence" value="ECO:0007669"/>
    <property type="project" value="UniProtKB-SubCell"/>
</dbReference>
<protein>
    <recommendedName>
        <fullName evidence="3">histidine kinase</fullName>
        <ecNumber evidence="3">2.7.13.3</ecNumber>
    </recommendedName>
</protein>
<evidence type="ECO:0000256" key="1">
    <source>
        <dbReference type="ARBA" id="ARBA00000085"/>
    </source>
</evidence>
<dbReference type="Gene3D" id="1.10.287.130">
    <property type="match status" value="1"/>
</dbReference>
<dbReference type="PROSITE" id="PS50885">
    <property type="entry name" value="HAMP"/>
    <property type="match status" value="1"/>
</dbReference>
<feature type="transmembrane region" description="Helical" evidence="10">
    <location>
        <begin position="272"/>
        <end position="291"/>
    </location>
</feature>
<evidence type="ECO:0000256" key="10">
    <source>
        <dbReference type="SAM" id="Phobius"/>
    </source>
</evidence>
<dbReference type="InterPro" id="IPR003594">
    <property type="entry name" value="HATPase_dom"/>
</dbReference>
<evidence type="ECO:0000256" key="5">
    <source>
        <dbReference type="ARBA" id="ARBA00022679"/>
    </source>
</evidence>
<dbReference type="SUPFAM" id="SSF55874">
    <property type="entry name" value="ATPase domain of HSP90 chaperone/DNA topoisomerase II/histidine kinase"/>
    <property type="match status" value="1"/>
</dbReference>
<proteinExistence type="predicted"/>
<evidence type="ECO:0000256" key="3">
    <source>
        <dbReference type="ARBA" id="ARBA00012438"/>
    </source>
</evidence>
<keyword evidence="9" id="KW-0902">Two-component regulatory system</keyword>
<dbReference type="InterPro" id="IPR036890">
    <property type="entry name" value="HATPase_C_sf"/>
</dbReference>
<dbReference type="CDD" id="cd06225">
    <property type="entry name" value="HAMP"/>
    <property type="match status" value="1"/>
</dbReference>
<keyword evidence="7 13" id="KW-0418">Kinase</keyword>
<evidence type="ECO:0000259" key="11">
    <source>
        <dbReference type="PROSITE" id="PS50109"/>
    </source>
</evidence>
<dbReference type="SMART" id="SM00387">
    <property type="entry name" value="HATPase_c"/>
    <property type="match status" value="1"/>
</dbReference>
<evidence type="ECO:0000256" key="8">
    <source>
        <dbReference type="ARBA" id="ARBA00022840"/>
    </source>
</evidence>
<keyword evidence="8" id="KW-0067">ATP-binding</keyword>
<accession>A0A484HQC3</accession>
<keyword evidence="6" id="KW-0547">Nucleotide-binding</keyword>
<dbReference type="PANTHER" id="PTHR43065:SF10">
    <property type="entry name" value="PEROXIDE STRESS-ACTIVATED HISTIDINE KINASE MAK3"/>
    <property type="match status" value="1"/>
</dbReference>